<keyword evidence="2" id="KW-1185">Reference proteome</keyword>
<name>A0ACD1FJA3_MYCFR</name>
<reference evidence="1" key="1">
    <citation type="submission" date="2021-07" db="EMBL/GenBank/DDBJ databases">
        <title>Complete Genome Sequences of Mycobacterium farcinogenes Isolated from Clinical Specimens from Patients in Thailand.</title>
        <authorList>
            <person name="Sodsai P."/>
        </authorList>
    </citation>
    <scope>NUCLEOTIDE SEQUENCE</scope>
    <source>
        <strain evidence="1">BKK/CU-MFGFA-001</strain>
    </source>
</reference>
<evidence type="ECO:0000313" key="1">
    <source>
        <dbReference type="EMBL" id="QZH67163.1"/>
    </source>
</evidence>
<protein>
    <submittedName>
        <fullName evidence="1">Non-ribosomal peptide synthase/polyketide synthase</fullName>
    </submittedName>
</protein>
<organism evidence="1 2">
    <name type="scientific">Mycolicibacterium farcinogenes</name>
    <name type="common">Mycobacterium farcinogenes</name>
    <dbReference type="NCBI Taxonomy" id="1802"/>
    <lineage>
        <taxon>Bacteria</taxon>
        <taxon>Bacillati</taxon>
        <taxon>Actinomycetota</taxon>
        <taxon>Actinomycetes</taxon>
        <taxon>Mycobacteriales</taxon>
        <taxon>Mycobacteriaceae</taxon>
        <taxon>Mycolicibacterium</taxon>
    </lineage>
</organism>
<dbReference type="EMBL" id="CP081673">
    <property type="protein sequence ID" value="QZH67163.1"/>
    <property type="molecule type" value="Genomic_DNA"/>
</dbReference>
<dbReference type="Proteomes" id="UP000825598">
    <property type="component" value="Chromosome"/>
</dbReference>
<sequence length="6519" mass="698813">MQLDQQSLPVTRAQLDIWLAHDLAESGAEWQLGLFVRISGTVDRDALGWAIRRVLKEAEPLRAGFFAAGGQVFQRLIDYPDADPDFYDLRSASDPVREARALAVSIQRAPMSLTGPLFRFALFQTRADEFFLIGCCHHIVLDGAGIAMVGQRLASVYSAVMSGSPIPPSLFGSLSDLIACESDYEASEDYRRDRAYWTENLPPESEPQYRWLPDEGEAQSYLPSAPVELDSDVLRRVDALASSLKIPRSSVLTAACALLVRGWQSEGAEVVLDFPVSRRVGPDTKTLPAMLAGVVPLVLQTAPAMSVAEFCGYVDRRIREAVEHQRFPVQALERKLNSRTAGQFANRVSVNFLPSSFALDFGGATATASLAGAGVVGGFGLFFSSTGEQVFVNTAGNGHPLSGLEAGELADRLHQVMLAMTADRSRPLLSVAVLEDAERGLLFEVGNHGMLSQPLAAVSIPAMFAAQVERAPETVAISCDGRSMTYRELDEASNRLAHLLVDNGAGPGRCVALLFNRCAQALVSILAVLKTGAAYLPIDPAHPQARVDFMFADADPVAVVSTADLADRLTGYALTLVDVDDPGVDAYPHHALPGPAPDDIAYLIYTSGTTGVPKGVAICHGNVTQLIGSLDSHLEPSGQVWSQWHSYSFDISGWEIFNALLTGARLVVVPEETARSPQDFHALLVDEQVNVLGLTPTAVAALSPVGLDSVALLVGGEPCPADVVDRWAPGRVMINQYGPTEATMWVALSAPLAAGTGVPPIGSPLPGAALFVLDQWLRPVPTGVVGELYVAGRNVGVGYWRRGSLTASRFVACPFGTPGRRMYRTGDLVSWGADGQLRYSGRADEQVKIRGYRIELGEIQTALASLDGVEQAVVVAREDRPGDKRLVGYVTEAAAGAVDPVGARTALVEQLPSYMVPAAVVVLGALPLTVNGKLDKRALPAPEYVDFDHYRAPTTPAEETLASIYADVLGLDRVGVDDSFFDLGGDSLSAMRVIADANTTLDTDLAVRSLFDAPTVAELASRIVAGSGARAPLVREERPDLIPLSFAQQRLWFLNRFEGGVATYNMPTAFRINGALDVTALSAALDDVILRHESLRTVFVEVDGVPYQKVLTAEPGMWRRAGSPVMRSASGPGNDVADGLMELAGYQFDLSTEIPVRAQIYELAPQQYVLGIVVHHIAFDGWSLAPMVRDVGVAYASRSSGRTPDWLPLPVQYADYTLWQQRRLGDVSDPTSVIAGQLGYWRQELADLPEVVSLPTDRPRPPVPSYRGDAVEFSIGSQTWARLKTVAAQQHATTSIILQAALAVALHREGVGGDVCLGTPIAGRTDKALDDLVGFFVNTWVLRVPVSPALRFSEVLANVKQKALDAYANQDVPFELLVEQLNPARSTSHHPLFQIALVFQNNVMPTVSLDGMQVEQESVFTRTAKFDLDFDIREVPGDGESMATGVLTYATDLFERSSVERLVNRLGRVIEAVVTDPSVVVGEVSLLDQDERELLLHKWSGAAAQAPAGLTDQLLAAAVAADADSVAVIDGPRQLSYGELDEASNRLARRLIEAGVGPERAVAVAIDRSVELVTAWWAVLKAGGVYVPVDRTNPSERIATVVDTVEAVCVLTCGSGTVPGVVGRPVLRLDTLDVSGYGNGPVTDQDRLSPLASAGAAYAIFTSGSTGTPKGVVVTHAGLHGVAAAHRDIFGVGPDGRVLMVAAPTFDASVFEWLWAVASRAALVVAPRDSYAGAALVELIQQRRVSAALITPTVLATLDRTKIEGLETLVTGGEACPPELVGAWAPGRSMYNAYGPTEVSIWATSSVLEAGQPVRIGAPIAGTCALVLDARLHPAPVGVVGELYLSGPVLARGYVGRPDLTADRFVANPFGRPGERMYRTGDLVRWNAAGALEYLGRADAQVKLRGQRLELGEIENTLLACPQVNRAAAAVHHNELGIDHLVGYIALEHANNTHREAEVVDQWQHIYDELYDADLETPDYGSDFRGWNSSYTGDPIPLEQMREWRSAAVDRILALQPRHVLEIGVGSGLMLSQVAPACEEYWGTDFSAATIAKLKAAVAGELWGARVRLQAQPAHVTDGLPPGRFDTIVVNSVIQYFPSAEYLAEVIDKAVELLAPGGRVFLGDVRNHSLQAAFQTGIALARIANGSTDTGEVRQRVQHAVLGEHELLLAPEFFTTWAADHPAVGGIDIQVKRGESDNELTRYRYDVVIHKSPTQVRSLARALTWWWTECAGLDGVRADLAAQRPPLVRVSAIPRAGVIADVIIEQALAAGLPLAEAVAQAKATVAADAGVTPEQLYRLGQETGYRAAVTWGAQPGTVDAVFTADAAGGPAPALTDLYLAPTDARQHGGYANDPQTNAKVSEVRQWLAERLPEYMVPTQIVVLDELPLTSSGKIDRRALPAPNFVATSFRAPQTPTEKTVAEVFTEVLGLGRAGLDDDFFALGGDSLIAIRVCARLQAALGREVPVRCLFDSPAVGDLADYLDRHQGEAARPALTARPRPATVPLSYGQQRLWFLEQLHGPSPIYNMAVALRLCGKLNSSALGQALADVVARQESLRTLFVASDGVPGQILVPAERADFGWQVVDASDWLADRLDEAVGAVARHTFNLTTEIPLRVALFRVADDEHVLSAVVHHIAADGWSVAPLVTDLAAAYASRSAGLAPDWLPLPVQYADFTLWQKDWLGSVSDPDSVISAQLGYWEQTLAGLPERLELPTDRPYPAVADYRGASVAVEWPAELQQQVAKVAREHNATSFMVVQAALAVLLAELSASSDVAVGIATAGRGDQALDELVGFFVNTLVLRVDVAGDPTVGELLAQVRARSLAAFEHQDVPFEVLVERLNPIRSLTHHPLVQVLVTWQNLPWNSSGPAAGLSLGDVEATPVEAETHTAKADLVFSLAEHSTDAGEPTGIAGLVEYRTDVFDVATVQTMVDRLQRVLTAMTADSTARLSAVDLLDVAERMRLSVLGHREVLTRRVPENSIPALFARQVSRTPDALAVSFAGRSTSYRELDEASNRLAHHLIGMGASPGQCVALLLERSVRAIVSILAVLKTGAAYLPIDPAVPDARIEFMLADATPILAVASDGLVERLGGTAVPVVDLADPKVGEQSADPLPVPAPDDIAHIIYTSGTTGLPKGVAVAHQNVTRLFDGLDVGVAMGPEQVWAQCASLAFDYSVWEIWGALLHGGRLVVAPDETTRSPGELHALVVRERISMLSQTPSAVGMLPRAGLESVTGLMVAAEPCPAEVVDQWSPGRVMINGYGPTETTVYATISAPLRTAAAGEATVVPIGRPVPGAALFVLDRWLREVPAGVVGELYVAGRGVGIGYVRRSGLTGSRFVACPFGAPGARMYRTGDLVSWGADGQLRYAGRADEQVKIRGYRIELGEVQAVLAALDGVRQAVVVVREDRPGDKRLVGYLTGTADPVSARNALAERLPAYMVPSVVVALDALPLTVNGKLDKRALPEPEYTGDGYRAPATAVEEVLVGIYAEVLGLDRVGTGDSFFDLGGDSLSAMRVISEVNSSLEADLSVRTLFDSPSVAQLAPRIDAGSGGRARLTPQRRPPVIPLSYAQQRLWFLEQLQGRSPIYNMSVALRLTGPVNPDALGRSLADVVGRHESLRTLFEVVDGVPQQVIVPAGQAEPGWRVVDAAAWSSERLDEAASAAAQYCFDLTNEIPLRATLFRVSEDDHVLVTVVHHIAADGWSITPFVADLGKAYDNRCAGRSPDWAPLPVQYADYTLWQQDWLGSETDPNSVLSNQVAYWQDALADLPEVLALPTDRPYPQVADHRGAGVSVDWPADLQQALARTARAHNVTSFMVVQAALAVLMSALSASTDVPVGIATAGRKDPALDELVGFFVNTLVLRVDLGGDPTVAEVLRQVRQRGLAALENQDVPFEVLVERLNPTRSLTHHPLVQVMLSWQNFGGAPASETTLGGARASLLPTETRTARMDLVFALAERFSDTGAPAGITGLVEFRTDVFDASSIEIMVERLRRVLVAMTADPARTVSSVDVVDGAESARLDVFGCREVLTRPVVGASIPELFGAQVDRAPEAVAVRFEGRSWTYRELDEASNRLACLLIDHGVGPGGYVALLLHRCARAIVSILAVLKTGAAYLPIDPAHPKERLQFMLADCGPLVAITTAGLAERFDGCDVMVIDVDDPRIDGQRSTPLACAAPDDVAYVIYTSGTTGLPKGVAVTHRNVTRLFDGLDVGVRLGPEQVWSACSSLAFDYSVWEIWGALLHGGRLVVVPEQVTRSPQELHSLVVDEHVTVLSQTPSAVGMLSPAGLEAVTLMVAAEACPVEVVDRWAPGRVMLNGCGPTETTVYATVSAPLRAGGSVVPIGLPVPGAALFVLDRFLRPVPVGVVGELYVAGRGVGVGYVRRVGLTASRFVACPFGGFGSRMYRTGDLVSWGVDGQLRYGGRADEQVKIRGYRIELGEIESALAGIEGVAQAVVIPREDRPGDKRLVGYVTENRSKTVDPVELRARLGRRLPAYMVPAAVVVLDALPLTVNGKLDKHALPAPDYAGTSHYRAPATAVEEVLAGIFAEVLGLDRVGVDDSFFDLGGDSLSAMRLVAALNTALDTELAVRTLFDAPTVATLAPRVDAGAGGREPLIPQQRPAVIPLSYAQQRLWFLNRFEDGAATYNMPIAFRINGALDVDALGAALDDVITRHESLRTVFVEADGVPSQRVLPAHEGMWRRGGPVVVSLPADGCEDAVAAELVALAGYRFDLSAEPPVRARIWNIGADRYVLGIIFHHIAFDGWSMAPMVRDVAEAYAARHGGGAPDWSPLPVQYADYTLWQRDYLGDLADADSRITGQLAYWRRELADLPEVVSLPTDLPRPPVPSYRGESVELCIGPELWAGLKAVATEHHATASMVLQALAAVVLYRAGVGDDVALGTAIAGRMDAALNDLVGFFVNSWVLRVAMSPGLRFSEVLAEVRQKALDAYANQDVPFELLVEQLNPARSTSHHPLFQVAMVFQNNVLPEVSLDGAEIEPVSVLTRTAKFDLDFDVREVSSDGGPMAAGVLTYATDLFERSSIERLVGWFDRVVAAVVSDPSVVVGEVGLLDRDDRELLLHSWSGSRYDATVGLADQLLNDAVATGADAVALIDGPRQLSYRELDEASNRLARALIEIGVGPERAVGVAIGRSAELVVTWWAVLKAGGVYVPVDRAHPAERIATVLDTVAAGCVLTCGPDSVPGVGDRPVLRVDTLDVSGTSADPITDADRSAPLSADNAAYVIFTSGSTGMPKGVTVSHAGLLGVAAAQRGLFDSGRPARVLMVAAPTFDASVFEMVWAVGCVAASVIAAPDSYAGEALTTLIHDRCVDAGVITPTVLATLDRSQLTGRLETLLTAGEACPPELVTAWAPGRSMYNAYGPTEATIWSTCTPPLSAGQPVGIGAPIPGVRALVLDARLQPVPVGVVGELYLAGPALARGYAGRPELTADRFVASPFGGAGDRMYRTGDLVRWGTGGALQYLGRADAQVKLRGQRLELGEIENTLLACPQVSRAAAAVCHRDAADHLVAYVELEQTSTADHDAEVVDQWQQMYDELYDADTETPEFGGDFRGWNSSYTGSAIPLAQMWEWRSATVDRILALKPRRVLEIGAGSGLILSQVAPHCEQYVGTDMSAVAMEALANSLEHLNVPWRDRIELLAQPAHVTDGLRANYFDTIVLNSVIQYFPNAAYLTEVIDKAVELLAPGGRLFLGDVRNHSLHSAFQTGVALARTAGADPDDIRQWVQRALLGDPELLLAPEFFAAWVSENPSAAGLDIQVKRGESDNELTHYRYDVVIHKAPAQICSAAAAPAWEWSDCAGLSGLHVELTLQRPSMVRVNAIPRTGVITDVMTEQALAAGVPVAEVTVPVDSVSPEQLYRLGEAAGYRVAVTWGAQPGTVDAVFISQQDAAAVRALTDLYLPRTGTRRRSAYANDPDANSKVGVVRQWLTGRLPEYMLPSQIMVLEEFPLTTSGKIDRKALPEPVFAATAFRAPQTPLEKTVAQAYAEVLGLEQIGLDDDFFALGGDSLTATRVSARLQSALGREVPVRYLFDAPTAGSLALQLDRHRNDESRPPLRVMARPEHIPLSYAQQRLWFFDQLQGPSPVYNMAVALRLTGDLDSRALGQALADVVGRHESLRTLFTVSDGIPQQTVVPPEGVQLCWQVIEATDWSTDRLMDAIGEVARHPFQLATEIPLRAALFRVAEDEHVLAAVVHHIAADGWSVTPLVADLGAAYASRRGGTAPAWTPLPVQYADYALWQREHLGELTDEDSRIAAQLSYWREALAGLPERLHLPTDRPYPSVADYRGASIAVDWPADLQQRIAQVAREHNATSFMVVQAALALLLSKLGAGSDVAVGITVAGRTDPALDDLVGFFVNTLVLRVDLGGDPTVAELLEQVRQRGLAAFEHQDVPFDVLVDRLKPTRSLSYHPLVQVILSWQNLAWQHSSDPAAGLTLGDVRVTPITEATQTARTDLTFALGERWSATGEPVGIGGTVEFRTDVFDARSVERLVERLRRVLVAMTVEVEGLS</sequence>
<gene>
    <name evidence="1" type="ORF">K6L26_05695</name>
</gene>
<accession>A0ACD1FJA3</accession>
<proteinExistence type="predicted"/>
<evidence type="ECO:0000313" key="2">
    <source>
        <dbReference type="Proteomes" id="UP000825598"/>
    </source>
</evidence>